<dbReference type="SUPFAM" id="SSF52047">
    <property type="entry name" value="RNI-like"/>
    <property type="match status" value="1"/>
</dbReference>
<organism evidence="1 2">
    <name type="scientific">Strongylocentrotus purpuratus</name>
    <name type="common">Purple sea urchin</name>
    <dbReference type="NCBI Taxonomy" id="7668"/>
    <lineage>
        <taxon>Eukaryota</taxon>
        <taxon>Metazoa</taxon>
        <taxon>Echinodermata</taxon>
        <taxon>Eleutherozoa</taxon>
        <taxon>Echinozoa</taxon>
        <taxon>Echinoidea</taxon>
        <taxon>Euechinoidea</taxon>
        <taxon>Echinacea</taxon>
        <taxon>Camarodonta</taxon>
        <taxon>Echinidea</taxon>
        <taxon>Strongylocentrotidae</taxon>
        <taxon>Strongylocentrotus</taxon>
    </lineage>
</organism>
<reference evidence="2" key="1">
    <citation type="submission" date="2015-02" db="EMBL/GenBank/DDBJ databases">
        <title>Genome sequencing for Strongylocentrotus purpuratus.</title>
        <authorList>
            <person name="Murali S."/>
            <person name="Liu Y."/>
            <person name="Vee V."/>
            <person name="English A."/>
            <person name="Wang M."/>
            <person name="Skinner E."/>
            <person name="Han Y."/>
            <person name="Muzny D.M."/>
            <person name="Worley K.C."/>
            <person name="Gibbs R.A."/>
        </authorList>
    </citation>
    <scope>NUCLEOTIDE SEQUENCE</scope>
</reference>
<name>A0A7M7NYE9_STRPU</name>
<dbReference type="Proteomes" id="UP000007110">
    <property type="component" value="Unassembled WGS sequence"/>
</dbReference>
<dbReference type="InterPro" id="IPR032675">
    <property type="entry name" value="LRR_dom_sf"/>
</dbReference>
<dbReference type="PANTHER" id="PTHR24407">
    <property type="entry name" value="PROTEIN KINASE DOMAIN-CONTAINING PROTEIN"/>
    <property type="match status" value="1"/>
</dbReference>
<dbReference type="PANTHER" id="PTHR24407:SF14">
    <property type="entry name" value="SIR2-LIKE DOMAIN-CONTAINING PROTEIN"/>
    <property type="match status" value="1"/>
</dbReference>
<proteinExistence type="predicted"/>
<dbReference type="RefSeq" id="XP_030842435.1">
    <property type="nucleotide sequence ID" value="XM_030986575.1"/>
</dbReference>
<sequence length="224" mass="25327">MWSVSITPFQLHSILSLPRLQSLSLSESRPVDMDNGETLTRQITSESVDELSVDGRHLTSLWNLGLHTSCPRVKTFRLEWSDNENVSSDIVTMACSPFHHLTHLHIHRNMVYASSVTLNDPVSFCKAVKTSCPLLTKLSITHIYMYNGKAAEIIKLMKTHAHLTNIELERCSTDTDLDPLISEVNNEGKLTVTTIHGWVRYNNRLHAHPSIDSSPSFWHSINSK</sequence>
<dbReference type="Gene3D" id="3.80.10.10">
    <property type="entry name" value="Ribonuclease Inhibitor"/>
    <property type="match status" value="1"/>
</dbReference>
<evidence type="ECO:0000313" key="2">
    <source>
        <dbReference type="Proteomes" id="UP000007110"/>
    </source>
</evidence>
<dbReference type="AlphaFoldDB" id="A0A7M7NYE9"/>
<accession>A0A7M7NYE9</accession>
<protein>
    <submittedName>
        <fullName evidence="1">Uncharacterized protein</fullName>
    </submittedName>
</protein>
<dbReference type="EnsemblMetazoa" id="XM_030986575">
    <property type="protein sequence ID" value="XP_030842435"/>
    <property type="gene ID" value="LOC105443863"/>
</dbReference>
<evidence type="ECO:0000313" key="1">
    <source>
        <dbReference type="EnsemblMetazoa" id="XP_030842435"/>
    </source>
</evidence>
<keyword evidence="2" id="KW-1185">Reference proteome</keyword>
<reference evidence="1" key="2">
    <citation type="submission" date="2021-01" db="UniProtKB">
        <authorList>
            <consortium name="EnsemblMetazoa"/>
        </authorList>
    </citation>
    <scope>IDENTIFICATION</scope>
</reference>
<dbReference type="GeneID" id="105443863"/>
<dbReference type="InParanoid" id="A0A7M7NYE9"/>